<evidence type="ECO:0000313" key="3">
    <source>
        <dbReference type="Proteomes" id="UP000290408"/>
    </source>
</evidence>
<proteinExistence type="predicted"/>
<evidence type="ECO:0000313" key="2">
    <source>
        <dbReference type="EMBL" id="QBF46294.1"/>
    </source>
</evidence>
<protein>
    <recommendedName>
        <fullName evidence="4">Antitoxin</fullName>
    </recommendedName>
</protein>
<accession>A0A4P6MRX7</accession>
<evidence type="ECO:0000256" key="1">
    <source>
        <dbReference type="ARBA" id="ARBA00022649"/>
    </source>
</evidence>
<dbReference type="STRING" id="1216970.GCA_001570985_00792"/>
<sequence>MGLNIKNERVHDLARQAAAVTGKSQTAAIEEALTRLLADHDIDPEQRRVAAKVDRVHGIVRAYLDTPRNADREIDRVEDLFDERTGLPR</sequence>
<dbReference type="Pfam" id="PF07704">
    <property type="entry name" value="PSK_trans_fac"/>
    <property type="match status" value="1"/>
</dbReference>
<dbReference type="InterPro" id="IPR011660">
    <property type="entry name" value="VapB-like"/>
</dbReference>
<dbReference type="OrthoDB" id="560250at2"/>
<dbReference type="EMBL" id="CP036164">
    <property type="protein sequence ID" value="QBF46294.1"/>
    <property type="molecule type" value="Genomic_DNA"/>
</dbReference>
<reference evidence="2 3" key="1">
    <citation type="submission" date="2019-02" db="EMBL/GenBank/DDBJ databases">
        <title>Genomic data mining of an Antarctic deep-sea actinobacterium, Janibacterlimosus P3-3-X1.</title>
        <authorList>
            <person name="Liao L."/>
            <person name="Chen B."/>
        </authorList>
    </citation>
    <scope>NUCLEOTIDE SEQUENCE [LARGE SCALE GENOMIC DNA]</scope>
    <source>
        <strain evidence="2 3">P3-3-X1</strain>
    </source>
</reference>
<evidence type="ECO:0008006" key="4">
    <source>
        <dbReference type="Google" id="ProtNLM"/>
    </source>
</evidence>
<dbReference type="RefSeq" id="WP_130629517.1">
    <property type="nucleotide sequence ID" value="NZ_CP036164.1"/>
</dbReference>
<dbReference type="KEGG" id="jli:EXU32_08540"/>
<name>A0A4P6MRX7_9MICO</name>
<organism evidence="2 3">
    <name type="scientific">Janibacter limosus</name>
    <dbReference type="NCBI Taxonomy" id="53458"/>
    <lineage>
        <taxon>Bacteria</taxon>
        <taxon>Bacillati</taxon>
        <taxon>Actinomycetota</taxon>
        <taxon>Actinomycetes</taxon>
        <taxon>Micrococcales</taxon>
        <taxon>Intrasporangiaceae</taxon>
        <taxon>Janibacter</taxon>
    </lineage>
</organism>
<gene>
    <name evidence="2" type="ORF">EXU32_08540</name>
</gene>
<keyword evidence="3" id="KW-1185">Reference proteome</keyword>
<dbReference type="AlphaFoldDB" id="A0A4P6MRX7"/>
<keyword evidence="1" id="KW-1277">Toxin-antitoxin system</keyword>
<dbReference type="Proteomes" id="UP000290408">
    <property type="component" value="Chromosome"/>
</dbReference>